<evidence type="ECO:0000256" key="1">
    <source>
        <dbReference type="ARBA" id="ARBA00022801"/>
    </source>
</evidence>
<proteinExistence type="predicted"/>
<dbReference type="PANTHER" id="PTHR43736:SF1">
    <property type="entry name" value="DIHYDRONEOPTERIN TRIPHOSPHATE DIPHOSPHATASE"/>
    <property type="match status" value="1"/>
</dbReference>
<comment type="caution">
    <text evidence="3">The sequence shown here is derived from an EMBL/GenBank/DDBJ whole genome shotgun (WGS) entry which is preliminary data.</text>
</comment>
<protein>
    <submittedName>
        <fullName evidence="3">8-oxo-dGTP diphosphatase</fullName>
    </submittedName>
</protein>
<organism evidence="3 4">
    <name type="scientific">Mangrovibacterium marinum</name>
    <dbReference type="NCBI Taxonomy" id="1639118"/>
    <lineage>
        <taxon>Bacteria</taxon>
        <taxon>Pseudomonadati</taxon>
        <taxon>Bacteroidota</taxon>
        <taxon>Bacteroidia</taxon>
        <taxon>Marinilabiliales</taxon>
        <taxon>Prolixibacteraceae</taxon>
        <taxon>Mangrovibacterium</taxon>
    </lineage>
</organism>
<sequence>MYSYKYPRPALTVDAIVLKAESKQLLLIQRGSAPFEGQWALPGGFVDMDERLEDACRRELQEETSLELSRLEHFMVADKVDRDPRGRTISVVFYGYVHEDALVQGGDDAKKAAWFALDRLPELAFDHAELIELFRQRVLTD</sequence>
<dbReference type="InterPro" id="IPR000086">
    <property type="entry name" value="NUDIX_hydrolase_dom"/>
</dbReference>
<accession>A0A2T5BY95</accession>
<reference evidence="3 4" key="1">
    <citation type="submission" date="2018-04" db="EMBL/GenBank/DDBJ databases">
        <title>Genomic Encyclopedia of Archaeal and Bacterial Type Strains, Phase II (KMG-II): from individual species to whole genera.</title>
        <authorList>
            <person name="Goeker M."/>
        </authorList>
    </citation>
    <scope>NUCLEOTIDE SEQUENCE [LARGE SCALE GENOMIC DNA]</scope>
    <source>
        <strain evidence="3 4">DSM 28823</strain>
    </source>
</reference>
<dbReference type="OrthoDB" id="9786141at2"/>
<dbReference type="PANTHER" id="PTHR43736">
    <property type="entry name" value="ADP-RIBOSE PYROPHOSPHATASE"/>
    <property type="match status" value="1"/>
</dbReference>
<dbReference type="AlphaFoldDB" id="A0A2T5BY95"/>
<keyword evidence="1" id="KW-0378">Hydrolase</keyword>
<dbReference type="EMBL" id="QAAD01000021">
    <property type="protein sequence ID" value="PTN06789.1"/>
    <property type="molecule type" value="Genomic_DNA"/>
</dbReference>
<evidence type="ECO:0000313" key="4">
    <source>
        <dbReference type="Proteomes" id="UP000243525"/>
    </source>
</evidence>
<dbReference type="Gene3D" id="3.90.79.10">
    <property type="entry name" value="Nucleoside Triphosphate Pyrophosphohydrolase"/>
    <property type="match status" value="1"/>
</dbReference>
<dbReference type="InterPro" id="IPR015797">
    <property type="entry name" value="NUDIX_hydrolase-like_dom_sf"/>
</dbReference>
<dbReference type="SUPFAM" id="SSF55811">
    <property type="entry name" value="Nudix"/>
    <property type="match status" value="1"/>
</dbReference>
<dbReference type="PRINTS" id="PR00502">
    <property type="entry name" value="NUDIXFAMILY"/>
</dbReference>
<keyword evidence="4" id="KW-1185">Reference proteome</keyword>
<dbReference type="Proteomes" id="UP000243525">
    <property type="component" value="Unassembled WGS sequence"/>
</dbReference>
<evidence type="ECO:0000313" key="3">
    <source>
        <dbReference type="EMBL" id="PTN06789.1"/>
    </source>
</evidence>
<feature type="domain" description="Nudix hydrolase" evidence="2">
    <location>
        <begin position="8"/>
        <end position="138"/>
    </location>
</feature>
<evidence type="ECO:0000259" key="2">
    <source>
        <dbReference type="PROSITE" id="PS51462"/>
    </source>
</evidence>
<gene>
    <name evidence="3" type="ORF">C8N47_12142</name>
</gene>
<dbReference type="RefSeq" id="WP_107823520.1">
    <property type="nucleotide sequence ID" value="NZ_OY782574.1"/>
</dbReference>
<dbReference type="PROSITE" id="PS51462">
    <property type="entry name" value="NUDIX"/>
    <property type="match status" value="1"/>
</dbReference>
<dbReference type="Pfam" id="PF00293">
    <property type="entry name" value="NUDIX"/>
    <property type="match status" value="1"/>
</dbReference>
<dbReference type="InterPro" id="IPR020476">
    <property type="entry name" value="Nudix_hydrolase"/>
</dbReference>
<dbReference type="GO" id="GO:0016787">
    <property type="term" value="F:hydrolase activity"/>
    <property type="evidence" value="ECO:0007669"/>
    <property type="project" value="UniProtKB-KW"/>
</dbReference>
<name>A0A2T5BY95_9BACT</name>
<dbReference type="CDD" id="cd18873">
    <property type="entry name" value="NUDIX_NadM_like"/>
    <property type="match status" value="1"/>
</dbReference>